<feature type="transmembrane region" description="Helical" evidence="6">
    <location>
        <begin position="65"/>
        <end position="84"/>
    </location>
</feature>
<dbReference type="InterPro" id="IPR015867">
    <property type="entry name" value="N-reg_PII/ATP_PRibTrfase_C"/>
</dbReference>
<sequence length="610" mass="64391">MRATFANLFASCNLAAFFRTRHNHAMSVLRWTLILIPMSVAVGSLCAAFLWSLDVATRTRFAHPWMLFLLPLAGGAIGLLYHWMGKSVEGGNNLIVEQVHEPGGGVPLRMAPLIFIGTVVTHLFGGSAGREGTAVQLGGSLASAFGKFFRLDESSTRIILMAGIAAGFGAVFGTPLAGAVFALEVLAIGRVEYSALVPCLVAGVVGDWTCHAWGIHHGAYHIEYVAGAAGAIMTEPLLLGKAALAGVAFGLAGLLFAEANHSLGGLFKRLVPYGPLRPVIGGILVIALVYILDTRDYLGLGVWSPDPKAPTIAGFFSAPVDHWSWLLKMIFTVVTLSSGFKGGEVTPLFFIGAALGSAMAGVLGAPIDLFVGLGFVAVFAGAANTPLACTIMGVELFGATNIVPIAIACFVAYLCSGHSGIYLSQRIAVPKTGGGLLPPDATLRDARAVRPQPSISEILSLGSATINGNEPMAHKHQVNASEIGMIRIYMKPGDKATKGSIKTLWSSKPLYRALVAQAKSEGIMNAVAHHTHYGFSNHGPVMEAGVEISNPHLTMCVELIDHRDTLERFCAAHGDLLASKVIVYKHLEHWSIGPKGVDHEDATPQELATE</sequence>
<keyword evidence="3 6" id="KW-0812">Transmembrane</keyword>
<evidence type="ECO:0000256" key="5">
    <source>
        <dbReference type="ARBA" id="ARBA00023136"/>
    </source>
</evidence>
<feature type="transmembrane region" description="Helical" evidence="6">
    <location>
        <begin position="31"/>
        <end position="53"/>
    </location>
</feature>
<dbReference type="SUPFAM" id="SSF54913">
    <property type="entry name" value="GlnB-like"/>
    <property type="match status" value="1"/>
</dbReference>
<proteinExistence type="inferred from homology"/>
<dbReference type="PANTHER" id="PTHR43427:SF12">
    <property type="entry name" value="CHLORIDE TRANSPORTER"/>
    <property type="match status" value="1"/>
</dbReference>
<feature type="transmembrane region" description="Helical" evidence="6">
    <location>
        <begin position="348"/>
        <end position="376"/>
    </location>
</feature>
<dbReference type="PRINTS" id="PR00762">
    <property type="entry name" value="CLCHANNEL"/>
</dbReference>
<dbReference type="InterPro" id="IPR050368">
    <property type="entry name" value="ClC-type_chloride_channel"/>
</dbReference>
<keyword evidence="4 6" id="KW-1133">Transmembrane helix</keyword>
<feature type="transmembrane region" description="Helical" evidence="6">
    <location>
        <begin position="236"/>
        <end position="258"/>
    </location>
</feature>
<accession>A0A9X7U4B8</accession>
<dbReference type="CDD" id="cd03682">
    <property type="entry name" value="ClC_sycA_like"/>
    <property type="match status" value="1"/>
</dbReference>
<evidence type="ECO:0000256" key="4">
    <source>
        <dbReference type="ARBA" id="ARBA00022989"/>
    </source>
</evidence>
<comment type="similarity">
    <text evidence="2">Belongs to the UPF0166 family.</text>
</comment>
<dbReference type="Pfam" id="PF02641">
    <property type="entry name" value="DUF190"/>
    <property type="match status" value="1"/>
</dbReference>
<dbReference type="Proteomes" id="UP000515377">
    <property type="component" value="Chromosome"/>
</dbReference>
<comment type="subcellular location">
    <subcellularLocation>
        <location evidence="1">Membrane</location>
        <topology evidence="1">Multi-pass membrane protein</topology>
    </subcellularLocation>
</comment>
<evidence type="ECO:0000256" key="2">
    <source>
        <dbReference type="ARBA" id="ARBA00010554"/>
    </source>
</evidence>
<dbReference type="PANTHER" id="PTHR43427">
    <property type="entry name" value="CHLORIDE CHANNEL PROTEIN CLC-E"/>
    <property type="match status" value="1"/>
</dbReference>
<dbReference type="SUPFAM" id="SSF81340">
    <property type="entry name" value="Clc chloride channel"/>
    <property type="match status" value="1"/>
</dbReference>
<dbReference type="Gene3D" id="1.10.3080.10">
    <property type="entry name" value="Clc chloride channel"/>
    <property type="match status" value="1"/>
</dbReference>
<dbReference type="InterPro" id="IPR001807">
    <property type="entry name" value="ClC"/>
</dbReference>
<dbReference type="GO" id="GO:0016020">
    <property type="term" value="C:membrane"/>
    <property type="evidence" value="ECO:0007669"/>
    <property type="project" value="UniProtKB-SubCell"/>
</dbReference>
<evidence type="ECO:0000313" key="7">
    <source>
        <dbReference type="EMBL" id="QNG43501.1"/>
    </source>
</evidence>
<protein>
    <submittedName>
        <fullName evidence="7">DUF190 domain-containing protein</fullName>
    </submittedName>
</protein>
<dbReference type="InterPro" id="IPR003793">
    <property type="entry name" value="UPF0166"/>
</dbReference>
<evidence type="ECO:0000313" key="8">
    <source>
        <dbReference type="Proteomes" id="UP000515377"/>
    </source>
</evidence>
<evidence type="ECO:0000256" key="6">
    <source>
        <dbReference type="SAM" id="Phobius"/>
    </source>
</evidence>
<reference evidence="7 8" key="1">
    <citation type="submission" date="2020-07" db="EMBL/GenBank/DDBJ databases">
        <title>Whole genome sequence of Sphingobium yanoikuyae A3.</title>
        <authorList>
            <person name="Han S.-S."/>
        </authorList>
    </citation>
    <scope>NUCLEOTIDE SEQUENCE [LARGE SCALE GENOMIC DNA]</scope>
    <source>
        <strain evidence="7 8">A3</strain>
    </source>
</reference>
<feature type="transmembrane region" description="Helical" evidence="6">
    <location>
        <begin position="158"/>
        <end position="183"/>
    </location>
</feature>
<dbReference type="EMBL" id="CP060122">
    <property type="protein sequence ID" value="QNG43501.1"/>
    <property type="molecule type" value="Genomic_DNA"/>
</dbReference>
<feature type="transmembrane region" description="Helical" evidence="6">
    <location>
        <begin position="270"/>
        <end position="292"/>
    </location>
</feature>
<dbReference type="Pfam" id="PF00654">
    <property type="entry name" value="Voltage_CLC"/>
    <property type="match status" value="1"/>
</dbReference>
<dbReference type="InterPro" id="IPR011322">
    <property type="entry name" value="N-reg_PII-like_a/b"/>
</dbReference>
<gene>
    <name evidence="7" type="ORF">H3V42_16130</name>
</gene>
<organism evidence="7 8">
    <name type="scientific">Sphingobium yanoikuyae</name>
    <name type="common">Sphingomonas yanoikuyae</name>
    <dbReference type="NCBI Taxonomy" id="13690"/>
    <lineage>
        <taxon>Bacteria</taxon>
        <taxon>Pseudomonadati</taxon>
        <taxon>Pseudomonadota</taxon>
        <taxon>Alphaproteobacteria</taxon>
        <taxon>Sphingomonadales</taxon>
        <taxon>Sphingomonadaceae</taxon>
        <taxon>Sphingobium</taxon>
    </lineage>
</organism>
<evidence type="ECO:0000256" key="3">
    <source>
        <dbReference type="ARBA" id="ARBA00022692"/>
    </source>
</evidence>
<feature type="transmembrane region" description="Helical" evidence="6">
    <location>
        <begin position="396"/>
        <end position="416"/>
    </location>
</feature>
<feature type="transmembrane region" description="Helical" evidence="6">
    <location>
        <begin position="195"/>
        <end position="216"/>
    </location>
</feature>
<dbReference type="GO" id="GO:0015108">
    <property type="term" value="F:chloride transmembrane transporter activity"/>
    <property type="evidence" value="ECO:0007669"/>
    <property type="project" value="InterPro"/>
</dbReference>
<evidence type="ECO:0000256" key="1">
    <source>
        <dbReference type="ARBA" id="ARBA00004141"/>
    </source>
</evidence>
<name>A0A9X7U4B8_SPHYA</name>
<dbReference type="AlphaFoldDB" id="A0A9X7U4B8"/>
<dbReference type="InterPro" id="IPR014743">
    <property type="entry name" value="Cl-channel_core"/>
</dbReference>
<keyword evidence="5 6" id="KW-0472">Membrane</keyword>
<dbReference type="Gene3D" id="3.30.70.120">
    <property type="match status" value="1"/>
</dbReference>